<dbReference type="Pfam" id="PF03781">
    <property type="entry name" value="FGE-sulfatase"/>
    <property type="match status" value="1"/>
</dbReference>
<name>R7ZYG8_9BACT</name>
<sequence length="315" mass="35882">MLVFLSAWIMLPKWANDFKAYDQSIPNTSLSFGMVPIPGGSFKMGSETGKPDEAPIHEVHVDPFWMGTHEVTWDLYEMFLDKNFEASISDQPLTTEVDGLTRPSIPYLDMTFGMGKNNKPAIGMTQYGAVQFCRWLYLKTGIFYRLPTEAEWEYASRAGTSTAYFFGDDPSELGKYAWYAENAGDATQEIGKKLPNPWGLYDIYGNVNEWTIDHYDPALYEKRSGTKVSNPILLDEELYPKVLRGGSYKSTAVDLRSSHRVASTAQWKRIDPQIPKSQWWFPEAPFVGMRVVRPLNPPTLEEIEAYFGTLPQEDY</sequence>
<dbReference type="AlphaFoldDB" id="R7ZYG8"/>
<keyword evidence="3" id="KW-1185">Reference proteome</keyword>
<evidence type="ECO:0000313" key="3">
    <source>
        <dbReference type="Proteomes" id="UP000013909"/>
    </source>
</evidence>
<proteinExistence type="predicted"/>
<comment type="caution">
    <text evidence="2">The sequence shown here is derived from an EMBL/GenBank/DDBJ whole genome shotgun (WGS) entry which is preliminary data.</text>
</comment>
<evidence type="ECO:0000259" key="1">
    <source>
        <dbReference type="Pfam" id="PF03781"/>
    </source>
</evidence>
<organism evidence="2 3">
    <name type="scientific">Lunatimonas lonarensis</name>
    <dbReference type="NCBI Taxonomy" id="1232681"/>
    <lineage>
        <taxon>Bacteria</taxon>
        <taxon>Pseudomonadati</taxon>
        <taxon>Bacteroidota</taxon>
        <taxon>Cytophagia</taxon>
        <taxon>Cytophagales</taxon>
        <taxon>Cyclobacteriaceae</taxon>
    </lineage>
</organism>
<protein>
    <recommendedName>
        <fullName evidence="1">Sulfatase-modifying factor enzyme-like domain-containing protein</fullName>
    </recommendedName>
</protein>
<dbReference type="GO" id="GO:0120147">
    <property type="term" value="F:formylglycine-generating oxidase activity"/>
    <property type="evidence" value="ECO:0007669"/>
    <property type="project" value="TreeGrafter"/>
</dbReference>
<evidence type="ECO:0000313" key="2">
    <source>
        <dbReference type="EMBL" id="EON79151.1"/>
    </source>
</evidence>
<gene>
    <name evidence="2" type="ORF">ADIS_0380</name>
</gene>
<dbReference type="Proteomes" id="UP000013909">
    <property type="component" value="Unassembled WGS sequence"/>
</dbReference>
<dbReference type="InterPro" id="IPR051043">
    <property type="entry name" value="Sulfatase_Mod_Factor_Kinase"/>
</dbReference>
<dbReference type="InterPro" id="IPR016187">
    <property type="entry name" value="CTDL_fold"/>
</dbReference>
<feature type="domain" description="Sulfatase-modifying factor enzyme-like" evidence="1">
    <location>
        <begin position="33"/>
        <end position="268"/>
    </location>
</feature>
<dbReference type="PATRIC" id="fig|1288963.3.peg.381"/>
<dbReference type="STRING" id="1232681.ADIS_0380"/>
<dbReference type="Gene3D" id="3.90.1580.10">
    <property type="entry name" value="paralog of FGE (formylglycine-generating enzyme)"/>
    <property type="match status" value="1"/>
</dbReference>
<accession>R7ZYG8</accession>
<dbReference type="InterPro" id="IPR042095">
    <property type="entry name" value="SUMF_sf"/>
</dbReference>
<reference evidence="2 3" key="1">
    <citation type="submission" date="2013-02" db="EMBL/GenBank/DDBJ databases">
        <title>A novel strain isolated from Lonar lake, Maharashtra, India.</title>
        <authorList>
            <person name="Singh A."/>
        </authorList>
    </citation>
    <scope>NUCLEOTIDE SEQUENCE [LARGE SCALE GENOMIC DNA]</scope>
    <source>
        <strain evidence="2 3">AK24</strain>
    </source>
</reference>
<dbReference type="PANTHER" id="PTHR23150">
    <property type="entry name" value="SULFATASE MODIFYING FACTOR 1, 2"/>
    <property type="match status" value="1"/>
</dbReference>
<dbReference type="InterPro" id="IPR005532">
    <property type="entry name" value="SUMF_dom"/>
</dbReference>
<dbReference type="EMBL" id="AQHR01000015">
    <property type="protein sequence ID" value="EON79151.1"/>
    <property type="molecule type" value="Genomic_DNA"/>
</dbReference>
<dbReference type="PANTHER" id="PTHR23150:SF19">
    <property type="entry name" value="FORMYLGLYCINE-GENERATING ENZYME"/>
    <property type="match status" value="1"/>
</dbReference>
<dbReference type="SUPFAM" id="SSF56436">
    <property type="entry name" value="C-type lectin-like"/>
    <property type="match status" value="1"/>
</dbReference>